<dbReference type="AlphaFoldDB" id="A0AAE3XUB7"/>
<reference evidence="1" key="1">
    <citation type="submission" date="2023-07" db="EMBL/GenBank/DDBJ databases">
        <title>Genomic Encyclopedia of Type Strains, Phase IV (KMG-IV): sequencing the most valuable type-strain genomes for metagenomic binning, comparative biology and taxonomic classification.</title>
        <authorList>
            <person name="Goeker M."/>
        </authorList>
    </citation>
    <scope>NUCLEOTIDE SEQUENCE</scope>
    <source>
        <strain evidence="1">DSM 26174</strain>
    </source>
</reference>
<protein>
    <recommendedName>
        <fullName evidence="3">ParB/Sulfiredoxin domain-containing protein</fullName>
    </recommendedName>
</protein>
<gene>
    <name evidence="1" type="ORF">HNQ88_004936</name>
</gene>
<sequence length="322" mass="37038">MALKFNKNKAKATQTGNFANAVGISDGRRFNSKTINFVILPELQDLLPRLTVSEKKKLEQNLLKQGIIDPLVIWQRKDESPVLLDGHNRFSIASEHNLDFPIKTLEFDSIDDVKNYMLDLQMGKRNLIKWQVSYFRGMKYARMKNTAGGEREGAGRKKDGNISNELVSSNTGIDLLDQYASEFGIGRATLNRDYNFYLGVEALPEDYANRFKERRIKIPKQSIEQLGKINSKEDLDKEQVDKFLGHFVSLDEENKIDGDDVWLQSIKQTTINQSKYKPVKLSSFMNSEQKRVNQFIEHESKESLKKIKQVYLSLIAEIESHL</sequence>
<comment type="caution">
    <text evidence="1">The sequence shown here is derived from an EMBL/GenBank/DDBJ whole genome shotgun (WGS) entry which is preliminary data.</text>
</comment>
<evidence type="ECO:0008006" key="3">
    <source>
        <dbReference type="Google" id="ProtNLM"/>
    </source>
</evidence>
<dbReference type="EMBL" id="JAVDQD010000012">
    <property type="protein sequence ID" value="MDR6241849.1"/>
    <property type="molecule type" value="Genomic_DNA"/>
</dbReference>
<proteinExistence type="predicted"/>
<dbReference type="InterPro" id="IPR036086">
    <property type="entry name" value="ParB/Sulfiredoxin_sf"/>
</dbReference>
<accession>A0AAE3XUB7</accession>
<evidence type="ECO:0000313" key="1">
    <source>
        <dbReference type="EMBL" id="MDR6241849.1"/>
    </source>
</evidence>
<evidence type="ECO:0000313" key="2">
    <source>
        <dbReference type="Proteomes" id="UP001185092"/>
    </source>
</evidence>
<organism evidence="1 2">
    <name type="scientific">Aureibacter tunicatorum</name>
    <dbReference type="NCBI Taxonomy" id="866807"/>
    <lineage>
        <taxon>Bacteria</taxon>
        <taxon>Pseudomonadati</taxon>
        <taxon>Bacteroidota</taxon>
        <taxon>Cytophagia</taxon>
        <taxon>Cytophagales</taxon>
        <taxon>Persicobacteraceae</taxon>
        <taxon>Aureibacter</taxon>
    </lineage>
</organism>
<dbReference type="SUPFAM" id="SSF110849">
    <property type="entry name" value="ParB/Sulfiredoxin"/>
    <property type="match status" value="1"/>
</dbReference>
<keyword evidence="2" id="KW-1185">Reference proteome</keyword>
<dbReference type="Proteomes" id="UP001185092">
    <property type="component" value="Unassembled WGS sequence"/>
</dbReference>
<name>A0AAE3XUB7_9BACT</name>
<dbReference type="RefSeq" id="WP_309942998.1">
    <property type="nucleotide sequence ID" value="NZ_AP025307.1"/>
</dbReference>